<sequence>MARQYWEQSFALAQDIQDVDFILVAHLQMGRLLFSLGEVVPALSHLNHCLALYKPPQYHPQSSIYGADAGVVCHAYMALAMELLGHSDQALRSSQEAITRAQELSHSFSLMYALSMAATLHQYRREETLTLERAEDTLDLASSYSLVPEITTGMQILRGWALAVHGQREEGMAQIRNGLAKWETIGVKLLQSYHLALLAETLGQGGQADEGLQALDVAEALMETSGERFWEAELHRLKGELLLIRGISDELQAEKSFRQALDIARRQQIKSRELRAAMSLSRLWQSQGKQSEARQLLAEVYHEFTEGFDTPDLQEAKTLLEELM</sequence>
<dbReference type="PANTHER" id="PTHR47691:SF3">
    <property type="entry name" value="HTH-TYPE TRANSCRIPTIONAL REGULATOR RV0890C-RELATED"/>
    <property type="match status" value="1"/>
</dbReference>
<dbReference type="Gene3D" id="1.25.40.10">
    <property type="entry name" value="Tetratricopeptide repeat domain"/>
    <property type="match status" value="2"/>
</dbReference>
<evidence type="ECO:0000313" key="1">
    <source>
        <dbReference type="EMBL" id="ETW94885.1"/>
    </source>
</evidence>
<keyword evidence="2" id="KW-1185">Reference proteome</keyword>
<comment type="caution">
    <text evidence="1">The sequence shown here is derived from an EMBL/GenBank/DDBJ whole genome shotgun (WGS) entry which is preliminary data.</text>
</comment>
<dbReference type="SUPFAM" id="SSF48452">
    <property type="entry name" value="TPR-like"/>
    <property type="match status" value="2"/>
</dbReference>
<dbReference type="PANTHER" id="PTHR47691">
    <property type="entry name" value="REGULATOR-RELATED"/>
    <property type="match status" value="1"/>
</dbReference>
<dbReference type="HOGENOM" id="CLU_049271_0_0_7"/>
<name>W4LAZ9_9BACT</name>
<accession>W4LAZ9</accession>
<gene>
    <name evidence="1" type="ORF">ETSY2_48985</name>
</gene>
<dbReference type="AlphaFoldDB" id="W4LAZ9"/>
<dbReference type="InterPro" id="IPR011990">
    <property type="entry name" value="TPR-like_helical_dom_sf"/>
</dbReference>
<organism evidence="1 2">
    <name type="scientific">Candidatus Entotheonella gemina</name>
    <dbReference type="NCBI Taxonomy" id="1429439"/>
    <lineage>
        <taxon>Bacteria</taxon>
        <taxon>Pseudomonadati</taxon>
        <taxon>Nitrospinota/Tectimicrobiota group</taxon>
        <taxon>Candidatus Tectimicrobiota</taxon>
        <taxon>Candidatus Entotheonellia</taxon>
        <taxon>Candidatus Entotheonellales</taxon>
        <taxon>Candidatus Entotheonellaceae</taxon>
        <taxon>Candidatus Entotheonella</taxon>
    </lineage>
</organism>
<evidence type="ECO:0008006" key="3">
    <source>
        <dbReference type="Google" id="ProtNLM"/>
    </source>
</evidence>
<dbReference type="Proteomes" id="UP000019140">
    <property type="component" value="Unassembled WGS sequence"/>
</dbReference>
<reference evidence="1 2" key="1">
    <citation type="journal article" date="2014" name="Nature">
        <title>An environmental bacterial taxon with a large and distinct metabolic repertoire.</title>
        <authorList>
            <person name="Wilson M.C."/>
            <person name="Mori T."/>
            <person name="Ruckert C."/>
            <person name="Uria A.R."/>
            <person name="Helf M.J."/>
            <person name="Takada K."/>
            <person name="Gernert C."/>
            <person name="Steffens U.A."/>
            <person name="Heycke N."/>
            <person name="Schmitt S."/>
            <person name="Rinke C."/>
            <person name="Helfrich E.J."/>
            <person name="Brachmann A.O."/>
            <person name="Gurgui C."/>
            <person name="Wakimoto T."/>
            <person name="Kracht M."/>
            <person name="Crusemann M."/>
            <person name="Hentschel U."/>
            <person name="Abe I."/>
            <person name="Matsunaga S."/>
            <person name="Kalinowski J."/>
            <person name="Takeyama H."/>
            <person name="Piel J."/>
        </authorList>
    </citation>
    <scope>NUCLEOTIDE SEQUENCE [LARGE SCALE GENOMIC DNA]</scope>
    <source>
        <strain evidence="2">TSY2</strain>
    </source>
</reference>
<protein>
    <recommendedName>
        <fullName evidence="3">MalT-like TPR region domain-containing protein</fullName>
    </recommendedName>
</protein>
<evidence type="ECO:0000313" key="2">
    <source>
        <dbReference type="Proteomes" id="UP000019140"/>
    </source>
</evidence>
<dbReference type="EMBL" id="AZHX01002390">
    <property type="protein sequence ID" value="ETW94885.1"/>
    <property type="molecule type" value="Genomic_DNA"/>
</dbReference>
<proteinExistence type="predicted"/>